<feature type="transmembrane region" description="Helical" evidence="9">
    <location>
        <begin position="383"/>
        <end position="405"/>
    </location>
</feature>
<dbReference type="OrthoDB" id="39175at2759"/>
<evidence type="ECO:0000313" key="11">
    <source>
        <dbReference type="EMBL" id="KAF4462103.1"/>
    </source>
</evidence>
<dbReference type="Proteomes" id="UP000554235">
    <property type="component" value="Unassembled WGS sequence"/>
</dbReference>
<gene>
    <name evidence="11" type="ORF">FALBO_11083</name>
</gene>
<feature type="transmembrane region" description="Helical" evidence="9">
    <location>
        <begin position="292"/>
        <end position="317"/>
    </location>
</feature>
<dbReference type="PROSITE" id="PS50850">
    <property type="entry name" value="MFS"/>
    <property type="match status" value="1"/>
</dbReference>
<accession>A0A8H4L6J5</accession>
<dbReference type="AlphaFoldDB" id="A0A8H4L6J5"/>
<feature type="region of interest" description="Disordered" evidence="8">
    <location>
        <begin position="632"/>
        <end position="655"/>
    </location>
</feature>
<reference evidence="11 12" key="1">
    <citation type="submission" date="2020-01" db="EMBL/GenBank/DDBJ databases">
        <title>Identification and distribution of gene clusters putatively required for synthesis of sphingolipid metabolism inhibitors in phylogenetically diverse species of the filamentous fungus Fusarium.</title>
        <authorList>
            <person name="Kim H.-S."/>
            <person name="Busman M."/>
            <person name="Brown D.W."/>
            <person name="Divon H."/>
            <person name="Uhlig S."/>
            <person name="Proctor R.H."/>
        </authorList>
    </citation>
    <scope>NUCLEOTIDE SEQUENCE [LARGE SCALE GENOMIC DNA]</scope>
    <source>
        <strain evidence="11 12">NRRL 20459</strain>
    </source>
</reference>
<organism evidence="11 12">
    <name type="scientific">Fusarium albosuccineum</name>
    <dbReference type="NCBI Taxonomy" id="1237068"/>
    <lineage>
        <taxon>Eukaryota</taxon>
        <taxon>Fungi</taxon>
        <taxon>Dikarya</taxon>
        <taxon>Ascomycota</taxon>
        <taxon>Pezizomycotina</taxon>
        <taxon>Sordariomycetes</taxon>
        <taxon>Hypocreomycetidae</taxon>
        <taxon>Hypocreales</taxon>
        <taxon>Nectriaceae</taxon>
        <taxon>Fusarium</taxon>
        <taxon>Fusarium decemcellulare species complex</taxon>
    </lineage>
</organism>
<evidence type="ECO:0000256" key="1">
    <source>
        <dbReference type="ARBA" id="ARBA00004141"/>
    </source>
</evidence>
<dbReference type="InterPro" id="IPR007219">
    <property type="entry name" value="XnlR_reg_dom"/>
</dbReference>
<evidence type="ECO:0000256" key="8">
    <source>
        <dbReference type="SAM" id="MobiDB-lite"/>
    </source>
</evidence>
<feature type="transmembrane region" description="Helical" evidence="9">
    <location>
        <begin position="102"/>
        <end position="120"/>
    </location>
</feature>
<feature type="transmembrane region" description="Helical" evidence="9">
    <location>
        <begin position="357"/>
        <end position="377"/>
    </location>
</feature>
<dbReference type="GO" id="GO:0022857">
    <property type="term" value="F:transmembrane transporter activity"/>
    <property type="evidence" value="ECO:0007669"/>
    <property type="project" value="InterPro"/>
</dbReference>
<feature type="transmembrane region" description="Helical" evidence="9">
    <location>
        <begin position="417"/>
        <end position="438"/>
    </location>
</feature>
<dbReference type="SUPFAM" id="SSF103473">
    <property type="entry name" value="MFS general substrate transporter"/>
    <property type="match status" value="1"/>
</dbReference>
<dbReference type="PANTHER" id="PTHR43791:SF35">
    <property type="entry name" value="MAJOR FACILITATOR SUPERFAMILY (MFS) PROFILE DOMAIN-CONTAINING PROTEIN"/>
    <property type="match status" value="1"/>
</dbReference>
<dbReference type="GO" id="GO:0008270">
    <property type="term" value="F:zinc ion binding"/>
    <property type="evidence" value="ECO:0007669"/>
    <property type="project" value="InterPro"/>
</dbReference>
<evidence type="ECO:0000256" key="2">
    <source>
        <dbReference type="ARBA" id="ARBA00022448"/>
    </source>
</evidence>
<keyword evidence="3 9" id="KW-0812">Transmembrane</keyword>
<evidence type="ECO:0000256" key="6">
    <source>
        <dbReference type="ARBA" id="ARBA00023180"/>
    </source>
</evidence>
<dbReference type="Pfam" id="PF04082">
    <property type="entry name" value="Fungal_trans"/>
    <property type="match status" value="1"/>
</dbReference>
<dbReference type="GO" id="GO:0016020">
    <property type="term" value="C:membrane"/>
    <property type="evidence" value="ECO:0007669"/>
    <property type="project" value="UniProtKB-SubCell"/>
</dbReference>
<comment type="subcellular location">
    <subcellularLocation>
        <location evidence="1">Membrane</location>
        <topology evidence="1">Multi-pass membrane protein</topology>
    </subcellularLocation>
</comment>
<name>A0A8H4L6J5_9HYPO</name>
<feature type="transmembrane region" description="Helical" evidence="9">
    <location>
        <begin position="161"/>
        <end position="181"/>
    </location>
</feature>
<feature type="compositionally biased region" description="Basic and acidic residues" evidence="8">
    <location>
        <begin position="1"/>
        <end position="17"/>
    </location>
</feature>
<keyword evidence="5 9" id="KW-0472">Membrane</keyword>
<dbReference type="SMART" id="SM00906">
    <property type="entry name" value="Fungal_trans"/>
    <property type="match status" value="1"/>
</dbReference>
<keyword evidence="7" id="KW-0539">Nucleus</keyword>
<evidence type="ECO:0000256" key="9">
    <source>
        <dbReference type="SAM" id="Phobius"/>
    </source>
</evidence>
<dbReference type="EMBL" id="JAADYS010001589">
    <property type="protein sequence ID" value="KAF4462103.1"/>
    <property type="molecule type" value="Genomic_DNA"/>
</dbReference>
<keyword evidence="2" id="KW-0813">Transport</keyword>
<feature type="region of interest" description="Disordered" evidence="8">
    <location>
        <begin position="669"/>
        <end position="703"/>
    </location>
</feature>
<dbReference type="GO" id="GO:0006351">
    <property type="term" value="P:DNA-templated transcription"/>
    <property type="evidence" value="ECO:0007669"/>
    <property type="project" value="InterPro"/>
</dbReference>
<keyword evidence="6" id="KW-0325">Glycoprotein</keyword>
<evidence type="ECO:0000256" key="7">
    <source>
        <dbReference type="ARBA" id="ARBA00023242"/>
    </source>
</evidence>
<proteinExistence type="predicted"/>
<evidence type="ECO:0000256" key="5">
    <source>
        <dbReference type="ARBA" id="ARBA00023136"/>
    </source>
</evidence>
<feature type="domain" description="Major facilitator superfamily (MFS) profile" evidence="10">
    <location>
        <begin position="64"/>
        <end position="476"/>
    </location>
</feature>
<sequence>MSDSDKASPVMHDEKVDGSPIAPTQTVDTVHKDEALRVLQAYGGDETWTDAEEKKLRRKIDWRLMPVLCATYGLQYYDKAMLGQAAIFDLRKDLGLETGDRYAFSAAIFYLGFIVGAYPAMMLAQRYPIERVASGIVTVWGICLILTTVCNDYKTLYTQRFFLGLLESGISPMFMLIVGSFYKKNEQAMRMGIWYSCTGYVSIFSPLVNYGLGLINGGVSSWRYMYYFAGSITIVWGMLLYFVLPPDPVRAKGFNERERYILVARLRTNNSGVRNTHLKVSQIWELLVDMKFWVVFAIAFLSMIANGPISTFVPIIINGFGFTTLNSLLLMMPCGAYAGTLQLIMPYLAYRYKNVRSYLVLIAQLGTTLAALLLWLLPQSATGGLLFAVYILPSVGGGYAVLMGLQIANTAGYTKRSVASSGLYIGYCLGNFVGPLVFKKEDAPRYVPGFIVVVVTAVAAGALAIVYRLLCMWTNRKRDNAGIMEGFDHAYEDDLTDVKCRRRYLRTVKLTQAMVISPLSPSWSAAFGFGYQSRVAQLGKDHLELQSHANNSSILKYFRQWQRPLTTGSTSLFTSRNESALSLAATPRVKQDARTVRVKIRIVISGRQREASSATGHEVNMMARADVNRQGLSPHEDADLGNDGSDQAMLPSPSATHGSEIQVAFAATTTGSRPGIGPRQQTQTSTSPTEGAGRSHAGDVDTGFLQVYGPENQLHAEQQELVASLDTGNSLLDAQQQELQQSFSETYFEYCYPWCPVLDRQTLEADLARSPMLANALALAASHIQPPLVQHEGPAAYYQKARMMFYNDEEADVLTALKAISLFYWWAPNPPSTAHRHASWWWTSVIIRHAQQMNIHREPAGESLGIDLSLRRRLWWTVFARERLTSLCQSKPCIICPEDMSIQEAQPSDFPSDPTSQKKGRIFVYWVRLCAIVGKISKALSQSSYSSSTTFPTELRQELVQWAQSLPADLQLPINSGRTASFDRDVHQLYLPYLTTVIIIHLQRTAPDLPQALPPAILAASCIARILRDILSRGNARFLMAITCWYCGTAFIALLQASRIKQFAQEAEEGLDILDQAVGQLQQMWGSANVIRQGFERLRSLPRTMVQSGRPKPSDQPSSLVDPSVQHGHGDETSAVTEFDWTQLFPFVTRSTSRIADCLLADKEFGTTTTALPSPENAVFHEDLLNRYQDLLEPFVDYTFDFSNIDFETL</sequence>
<dbReference type="Gene3D" id="1.20.1250.20">
    <property type="entry name" value="MFS general substrate transporter like domains"/>
    <property type="match status" value="2"/>
</dbReference>
<evidence type="ECO:0000313" key="12">
    <source>
        <dbReference type="Proteomes" id="UP000554235"/>
    </source>
</evidence>
<dbReference type="InterPro" id="IPR020846">
    <property type="entry name" value="MFS_dom"/>
</dbReference>
<feature type="transmembrane region" description="Helical" evidence="9">
    <location>
        <begin position="132"/>
        <end position="149"/>
    </location>
</feature>
<protein>
    <submittedName>
        <fullName evidence="11">Cutinase transcription factor 1 beta</fullName>
    </submittedName>
</protein>
<feature type="transmembrane region" description="Helical" evidence="9">
    <location>
        <begin position="329"/>
        <end position="350"/>
    </location>
</feature>
<keyword evidence="12" id="KW-1185">Reference proteome</keyword>
<dbReference type="GO" id="GO:0003677">
    <property type="term" value="F:DNA binding"/>
    <property type="evidence" value="ECO:0007669"/>
    <property type="project" value="InterPro"/>
</dbReference>
<evidence type="ECO:0000256" key="4">
    <source>
        <dbReference type="ARBA" id="ARBA00022989"/>
    </source>
</evidence>
<feature type="transmembrane region" description="Helical" evidence="9">
    <location>
        <begin position="450"/>
        <end position="470"/>
    </location>
</feature>
<feature type="region of interest" description="Disordered" evidence="8">
    <location>
        <begin position="1105"/>
        <end position="1131"/>
    </location>
</feature>
<dbReference type="PANTHER" id="PTHR43791">
    <property type="entry name" value="PERMEASE-RELATED"/>
    <property type="match status" value="1"/>
</dbReference>
<feature type="region of interest" description="Disordered" evidence="8">
    <location>
        <begin position="1"/>
        <end position="24"/>
    </location>
</feature>
<feature type="transmembrane region" description="Helical" evidence="9">
    <location>
        <begin position="224"/>
        <end position="244"/>
    </location>
</feature>
<comment type="caution">
    <text evidence="11">The sequence shown here is derived from an EMBL/GenBank/DDBJ whole genome shotgun (WGS) entry which is preliminary data.</text>
</comment>
<keyword evidence="4 9" id="KW-1133">Transmembrane helix</keyword>
<dbReference type="InterPro" id="IPR011701">
    <property type="entry name" value="MFS"/>
</dbReference>
<dbReference type="CDD" id="cd12148">
    <property type="entry name" value="fungal_TF_MHR"/>
    <property type="match status" value="1"/>
</dbReference>
<dbReference type="InterPro" id="IPR036259">
    <property type="entry name" value="MFS_trans_sf"/>
</dbReference>
<evidence type="ECO:0000256" key="3">
    <source>
        <dbReference type="ARBA" id="ARBA00022692"/>
    </source>
</evidence>
<dbReference type="Pfam" id="PF07690">
    <property type="entry name" value="MFS_1"/>
    <property type="match status" value="1"/>
</dbReference>
<evidence type="ECO:0000259" key="10">
    <source>
        <dbReference type="PROSITE" id="PS50850"/>
    </source>
</evidence>
<feature type="transmembrane region" description="Helical" evidence="9">
    <location>
        <begin position="193"/>
        <end position="212"/>
    </location>
</feature>